<sequence length="255" mass="27387">MNNYFALTNKVAIITGGGVGLGKQMAIALGESGANIVICSRKIENCLQTVEELKQKGIQAIAIPCDIAKQEDINHVIQTTIKKFGSIDILINNSGTSWMAPILDYPEDKWDKVMDINLKGTFLFSQAAAKKMAEQKKGKIINISSVTAFSGTHPSFLDAISYNTSKGAIITLTKELSVKLAPYNIQVNAIAPGFFPTKITSVFEQHKKQILAKIPAGRLGAEEDLKGIALLLSSQASDYITGQIIAVDGGLSSML</sequence>
<accession>A0A2N0Z296</accession>
<evidence type="ECO:0000256" key="2">
    <source>
        <dbReference type="ARBA" id="ARBA00022857"/>
    </source>
</evidence>
<dbReference type="Pfam" id="PF13561">
    <property type="entry name" value="adh_short_C2"/>
    <property type="match status" value="1"/>
</dbReference>
<evidence type="ECO:0000256" key="3">
    <source>
        <dbReference type="ARBA" id="ARBA00023002"/>
    </source>
</evidence>
<dbReference type="RefSeq" id="WP_101177365.1">
    <property type="nucleotide sequence ID" value="NZ_PISE01000022.1"/>
</dbReference>
<keyword evidence="5" id="KW-1185">Reference proteome</keyword>
<dbReference type="PANTHER" id="PTHR43618:SF8">
    <property type="entry name" value="7ALPHA-HYDROXYSTEROID DEHYDROGENASE"/>
    <property type="match status" value="1"/>
</dbReference>
<dbReference type="EMBL" id="PISE01000022">
    <property type="protein sequence ID" value="PKG23630.1"/>
    <property type="molecule type" value="Genomic_DNA"/>
</dbReference>
<dbReference type="PRINTS" id="PR00081">
    <property type="entry name" value="GDHRDH"/>
</dbReference>
<keyword evidence="3 4" id="KW-0560">Oxidoreductase</keyword>
<evidence type="ECO:0000313" key="4">
    <source>
        <dbReference type="EMBL" id="PKG23630.1"/>
    </source>
</evidence>
<reference evidence="4 5" key="1">
    <citation type="journal article" date="2003" name="Int. J. Syst. Evol. Microbiol.">
        <title>Bacillus nealsonii sp. nov., isolated from a spacecraft-assembly facility, whose spores are gamma-radiation resistant.</title>
        <authorList>
            <person name="Venkateswaran K."/>
            <person name="Kempf M."/>
            <person name="Chen F."/>
            <person name="Satomi M."/>
            <person name="Nicholson W."/>
            <person name="Kern R."/>
        </authorList>
    </citation>
    <scope>NUCLEOTIDE SEQUENCE [LARGE SCALE GENOMIC DNA]</scope>
    <source>
        <strain evidence="4 5">FO-92</strain>
    </source>
</reference>
<dbReference type="InterPro" id="IPR036291">
    <property type="entry name" value="NAD(P)-bd_dom_sf"/>
</dbReference>
<comment type="caution">
    <text evidence="4">The sequence shown here is derived from an EMBL/GenBank/DDBJ whole genome shotgun (WGS) entry which is preliminary data.</text>
</comment>
<dbReference type="PANTHER" id="PTHR43618">
    <property type="entry name" value="7-ALPHA-HYDROXYSTEROID DEHYDROGENASE"/>
    <property type="match status" value="1"/>
</dbReference>
<dbReference type="GO" id="GO:0008206">
    <property type="term" value="P:bile acid metabolic process"/>
    <property type="evidence" value="ECO:0007669"/>
    <property type="project" value="UniProtKB-ARBA"/>
</dbReference>
<evidence type="ECO:0000256" key="1">
    <source>
        <dbReference type="ARBA" id="ARBA00006484"/>
    </source>
</evidence>
<comment type="similarity">
    <text evidence="1">Belongs to the short-chain dehydrogenases/reductases (SDR) family.</text>
</comment>
<dbReference type="NCBIfam" id="NF005559">
    <property type="entry name" value="PRK07231.1"/>
    <property type="match status" value="1"/>
</dbReference>
<dbReference type="FunFam" id="3.40.50.720:FF:000084">
    <property type="entry name" value="Short-chain dehydrogenase reductase"/>
    <property type="match status" value="1"/>
</dbReference>
<gene>
    <name evidence="4" type="ORF">CWS01_11625</name>
</gene>
<organism evidence="4 5">
    <name type="scientific">Niallia nealsonii</name>
    <dbReference type="NCBI Taxonomy" id="115979"/>
    <lineage>
        <taxon>Bacteria</taxon>
        <taxon>Bacillati</taxon>
        <taxon>Bacillota</taxon>
        <taxon>Bacilli</taxon>
        <taxon>Bacillales</taxon>
        <taxon>Bacillaceae</taxon>
        <taxon>Niallia</taxon>
    </lineage>
</organism>
<dbReference type="EC" id="1.1.1.69" evidence="4"/>
<protein>
    <submittedName>
        <fullName evidence="4">Gluconate 5-dehydrogenase</fullName>
        <ecNumber evidence="4">1.1.1.69</ecNumber>
    </submittedName>
</protein>
<keyword evidence="2" id="KW-0521">NADP</keyword>
<dbReference type="Gene3D" id="3.40.50.720">
    <property type="entry name" value="NAD(P)-binding Rossmann-like Domain"/>
    <property type="match status" value="1"/>
</dbReference>
<name>A0A2N0Z296_9BACI</name>
<dbReference type="InterPro" id="IPR052178">
    <property type="entry name" value="Sec_Metab_Biosynth_SDR"/>
</dbReference>
<evidence type="ECO:0000313" key="5">
    <source>
        <dbReference type="Proteomes" id="UP000233375"/>
    </source>
</evidence>
<dbReference type="GO" id="GO:0008874">
    <property type="term" value="F:gluconate 5-dehydrogenase activity"/>
    <property type="evidence" value="ECO:0007669"/>
    <property type="project" value="UniProtKB-EC"/>
</dbReference>
<dbReference type="PRINTS" id="PR00080">
    <property type="entry name" value="SDRFAMILY"/>
</dbReference>
<dbReference type="OrthoDB" id="9803333at2"/>
<dbReference type="Proteomes" id="UP000233375">
    <property type="component" value="Unassembled WGS sequence"/>
</dbReference>
<dbReference type="SUPFAM" id="SSF51735">
    <property type="entry name" value="NAD(P)-binding Rossmann-fold domains"/>
    <property type="match status" value="1"/>
</dbReference>
<dbReference type="NCBIfam" id="NF006070">
    <property type="entry name" value="PRK08213.1"/>
    <property type="match status" value="1"/>
</dbReference>
<dbReference type="InterPro" id="IPR002347">
    <property type="entry name" value="SDR_fam"/>
</dbReference>
<dbReference type="AlphaFoldDB" id="A0A2N0Z296"/>
<proteinExistence type="inferred from homology"/>